<feature type="transmembrane region" description="Helical" evidence="8">
    <location>
        <begin position="221"/>
        <end position="241"/>
    </location>
</feature>
<gene>
    <name evidence="10" type="ORF">SAMN04489864_101210</name>
</gene>
<feature type="transmembrane region" description="Helical" evidence="8">
    <location>
        <begin position="276"/>
        <end position="295"/>
    </location>
</feature>
<evidence type="ECO:0000256" key="3">
    <source>
        <dbReference type="ARBA" id="ARBA00022692"/>
    </source>
</evidence>
<protein>
    <submittedName>
        <fullName evidence="10">Rhomboid protease GluP</fullName>
    </submittedName>
</protein>
<sequence length="500" mass="57483">MTISFGYSPKIEKFIPLGDFPQDRYLIIARQAIENLGWSLSHISERGIIAYTPVSLQSYSEEISIRIENNFAIFKSECVGIQMLFTDYGKNAVNMEKFFHEFEYVEFHLKDVWEDSLQKFHDFVATQDKDYFEKAPLTAKNKIKNIFYLLLPQKNYLVTPILVLTTGACFVISTIFLMLFASFLVHKGRSIEVDKIGYYIGATSREQLFNGQFWRLITYQFLHAGISHIFFNMYALVYIGLMVEHKLGRWKYIATYLISGICGGLLSAAYHDSGYMVGASGAIMGLFGAFMALLLSKAFERNATKALLISTLFVVAIMLVNGSLKEGVDNAAHVGGLISGFIIGYLLYNEKLWKWTLPLKLRYAFVAFLTLIFAAVVLLLTPQIQTKEFVELEEKYKQNWKTYHTIFKLPADLPTGKKLTIVQERGIDLWKENELLVKKMLALKLTKKQRMQAEFNAKVVEIQSKIVVLLYKECAESTKYYRREIRELTRELNALRMESD</sequence>
<dbReference type="SUPFAM" id="SSF144091">
    <property type="entry name" value="Rhomboid-like"/>
    <property type="match status" value="1"/>
</dbReference>
<dbReference type="GO" id="GO:0006508">
    <property type="term" value="P:proteolysis"/>
    <property type="evidence" value="ECO:0007669"/>
    <property type="project" value="UniProtKB-KW"/>
</dbReference>
<evidence type="ECO:0000256" key="4">
    <source>
        <dbReference type="ARBA" id="ARBA00022801"/>
    </source>
</evidence>
<keyword evidence="7 8" id="KW-0472">Membrane</keyword>
<evidence type="ECO:0000259" key="9">
    <source>
        <dbReference type="Pfam" id="PF01694"/>
    </source>
</evidence>
<dbReference type="GO" id="GO:0004252">
    <property type="term" value="F:serine-type endopeptidase activity"/>
    <property type="evidence" value="ECO:0007669"/>
    <property type="project" value="InterPro"/>
</dbReference>
<accession>A0A1I2T9Y1</accession>
<dbReference type="InterPro" id="IPR035952">
    <property type="entry name" value="Rhomboid-like_sf"/>
</dbReference>
<dbReference type="Pfam" id="PF01694">
    <property type="entry name" value="Rhomboid"/>
    <property type="match status" value="1"/>
</dbReference>
<evidence type="ECO:0000256" key="1">
    <source>
        <dbReference type="ARBA" id="ARBA00004141"/>
    </source>
</evidence>
<dbReference type="PANTHER" id="PTHR22936:SF69">
    <property type="entry name" value="RHOMBOID-LIKE PROTEIN"/>
    <property type="match status" value="1"/>
</dbReference>
<keyword evidence="11" id="KW-1185">Reference proteome</keyword>
<evidence type="ECO:0000256" key="6">
    <source>
        <dbReference type="ARBA" id="ARBA00022989"/>
    </source>
</evidence>
<feature type="transmembrane region" description="Helical" evidence="8">
    <location>
        <begin position="307"/>
        <end position="324"/>
    </location>
</feature>
<dbReference type="GO" id="GO:0016020">
    <property type="term" value="C:membrane"/>
    <property type="evidence" value="ECO:0007669"/>
    <property type="project" value="UniProtKB-SubCell"/>
</dbReference>
<feature type="transmembrane region" description="Helical" evidence="8">
    <location>
        <begin position="361"/>
        <end position="380"/>
    </location>
</feature>
<dbReference type="Gene3D" id="1.20.1540.10">
    <property type="entry name" value="Rhomboid-like"/>
    <property type="match status" value="1"/>
</dbReference>
<feature type="transmembrane region" description="Helical" evidence="8">
    <location>
        <begin position="161"/>
        <end position="185"/>
    </location>
</feature>
<evidence type="ECO:0000313" key="11">
    <source>
        <dbReference type="Proteomes" id="UP000199666"/>
    </source>
</evidence>
<dbReference type="STRING" id="414048.SAMN04489864_101210"/>
<evidence type="ECO:0000313" key="10">
    <source>
        <dbReference type="EMBL" id="SFG60047.1"/>
    </source>
</evidence>
<dbReference type="OrthoDB" id="9778341at2"/>
<keyword evidence="5" id="KW-0720">Serine protease</keyword>
<keyword evidence="6 8" id="KW-1133">Transmembrane helix</keyword>
<dbReference type="Proteomes" id="UP000199666">
    <property type="component" value="Unassembled WGS sequence"/>
</dbReference>
<reference evidence="10 11" key="1">
    <citation type="submission" date="2016-10" db="EMBL/GenBank/DDBJ databases">
        <authorList>
            <person name="de Groot N.N."/>
        </authorList>
    </citation>
    <scope>NUCLEOTIDE SEQUENCE [LARGE SCALE GENOMIC DNA]</scope>
    <source>
        <strain evidence="10 11">DSM 18684</strain>
    </source>
</reference>
<feature type="transmembrane region" description="Helical" evidence="8">
    <location>
        <begin position="253"/>
        <end position="270"/>
    </location>
</feature>
<dbReference type="InterPro" id="IPR002610">
    <property type="entry name" value="Peptidase_S54_rhomboid-like"/>
</dbReference>
<feature type="transmembrane region" description="Helical" evidence="8">
    <location>
        <begin position="330"/>
        <end position="349"/>
    </location>
</feature>
<dbReference type="PANTHER" id="PTHR22936">
    <property type="entry name" value="RHOMBOID-RELATED"/>
    <property type="match status" value="1"/>
</dbReference>
<evidence type="ECO:0000256" key="2">
    <source>
        <dbReference type="ARBA" id="ARBA00022670"/>
    </source>
</evidence>
<dbReference type="RefSeq" id="WP_090991698.1">
    <property type="nucleotide sequence ID" value="NZ_FOPP01000001.1"/>
</dbReference>
<name>A0A1I2T9Y1_9SPHI</name>
<keyword evidence="2 10" id="KW-0645">Protease</keyword>
<evidence type="ECO:0000256" key="7">
    <source>
        <dbReference type="ARBA" id="ARBA00023136"/>
    </source>
</evidence>
<evidence type="ECO:0000256" key="8">
    <source>
        <dbReference type="SAM" id="Phobius"/>
    </source>
</evidence>
<comment type="subcellular location">
    <subcellularLocation>
        <location evidence="1">Membrane</location>
        <topology evidence="1">Multi-pass membrane protein</topology>
    </subcellularLocation>
</comment>
<evidence type="ECO:0000256" key="5">
    <source>
        <dbReference type="ARBA" id="ARBA00022825"/>
    </source>
</evidence>
<organism evidence="10 11">
    <name type="scientific">Pedobacter insulae</name>
    <dbReference type="NCBI Taxonomy" id="414048"/>
    <lineage>
        <taxon>Bacteria</taxon>
        <taxon>Pseudomonadati</taxon>
        <taxon>Bacteroidota</taxon>
        <taxon>Sphingobacteriia</taxon>
        <taxon>Sphingobacteriales</taxon>
        <taxon>Sphingobacteriaceae</taxon>
        <taxon>Pedobacter</taxon>
    </lineage>
</organism>
<dbReference type="InterPro" id="IPR022764">
    <property type="entry name" value="Peptidase_S54_rhomboid_dom"/>
</dbReference>
<proteinExistence type="predicted"/>
<feature type="domain" description="Peptidase S54 rhomboid" evidence="9">
    <location>
        <begin position="211"/>
        <end position="348"/>
    </location>
</feature>
<keyword evidence="3 8" id="KW-0812">Transmembrane</keyword>
<keyword evidence="4" id="KW-0378">Hydrolase</keyword>
<dbReference type="AlphaFoldDB" id="A0A1I2T9Y1"/>
<dbReference type="EMBL" id="FOPP01000001">
    <property type="protein sequence ID" value="SFG60047.1"/>
    <property type="molecule type" value="Genomic_DNA"/>
</dbReference>